<keyword evidence="6" id="KW-0963">Cytoplasm</keyword>
<proteinExistence type="inferred from homology"/>
<dbReference type="STRING" id="28122.SAMN02745108_02114"/>
<dbReference type="GO" id="GO:0000105">
    <property type="term" value="P:L-histidine biosynthetic process"/>
    <property type="evidence" value="ECO:0007669"/>
    <property type="project" value="UniProtKB-UniRule"/>
</dbReference>
<keyword evidence="3 6" id="KW-0028">Amino-acid biosynthesis</keyword>
<dbReference type="InterPro" id="IPR000807">
    <property type="entry name" value="ImidazoleglycerolP_deHydtase"/>
</dbReference>
<reference evidence="10" key="1">
    <citation type="submission" date="2016-11" db="EMBL/GenBank/DDBJ databases">
        <authorList>
            <person name="Varghese N."/>
            <person name="Submissions S."/>
        </authorList>
    </citation>
    <scope>NUCLEOTIDE SEQUENCE [LARGE SCALE GENOMIC DNA]</scope>
    <source>
        <strain evidence="10">UWOS</strain>
    </source>
</reference>
<dbReference type="EC" id="4.2.1.19" evidence="6 7"/>
<dbReference type="InterPro" id="IPR020565">
    <property type="entry name" value="ImidazoleglycerP_deHydtase_CS"/>
</dbReference>
<dbReference type="NCBIfam" id="NF002111">
    <property type="entry name" value="PRK00951.2-1"/>
    <property type="match status" value="1"/>
</dbReference>
<dbReference type="AlphaFoldDB" id="A0A1M6Q9V0"/>
<dbReference type="PROSITE" id="PS00954">
    <property type="entry name" value="IGP_DEHYDRATASE_1"/>
    <property type="match status" value="1"/>
</dbReference>
<dbReference type="Gene3D" id="3.30.230.40">
    <property type="entry name" value="Imidazole glycerol phosphate dehydratase, domain 1"/>
    <property type="match status" value="2"/>
</dbReference>
<dbReference type="EMBL" id="FRAW01000002">
    <property type="protein sequence ID" value="SHK17049.1"/>
    <property type="molecule type" value="Genomic_DNA"/>
</dbReference>
<dbReference type="SUPFAM" id="SSF54211">
    <property type="entry name" value="Ribosomal protein S5 domain 2-like"/>
    <property type="match status" value="2"/>
</dbReference>
<reference evidence="8" key="2">
    <citation type="submission" date="2016-11" db="EMBL/GenBank/DDBJ databases">
        <authorList>
            <person name="Jaros S."/>
            <person name="Januszkiewicz K."/>
            <person name="Wedrychowicz H."/>
        </authorList>
    </citation>
    <scope>NUCLEOTIDE SEQUENCE [LARGE SCALE GENOMIC DNA]</scope>
    <source>
        <strain evidence="8">UWOS</strain>
    </source>
</reference>
<dbReference type="FunFam" id="3.30.230.40:FF:000003">
    <property type="entry name" value="Imidazoleglycerol-phosphate dehydratase HisB"/>
    <property type="match status" value="1"/>
</dbReference>
<evidence type="ECO:0000256" key="6">
    <source>
        <dbReference type="HAMAP-Rule" id="MF_00076"/>
    </source>
</evidence>
<evidence type="ECO:0000256" key="4">
    <source>
        <dbReference type="ARBA" id="ARBA00023102"/>
    </source>
</evidence>
<dbReference type="Proteomes" id="UP000184275">
    <property type="component" value="Unassembled WGS sequence"/>
</dbReference>
<keyword evidence="5 6" id="KW-0456">Lyase</keyword>
<evidence type="ECO:0000313" key="10">
    <source>
        <dbReference type="Proteomes" id="UP000184275"/>
    </source>
</evidence>
<keyword evidence="4 6" id="KW-0368">Histidine biosynthesis</keyword>
<comment type="catalytic activity">
    <reaction evidence="6 7">
        <text>D-erythro-1-(imidazol-4-yl)glycerol 3-phosphate = 3-(imidazol-4-yl)-2-oxopropyl phosphate + H2O</text>
        <dbReference type="Rhea" id="RHEA:11040"/>
        <dbReference type="ChEBI" id="CHEBI:15377"/>
        <dbReference type="ChEBI" id="CHEBI:57766"/>
        <dbReference type="ChEBI" id="CHEBI:58278"/>
        <dbReference type="EC" id="4.2.1.19"/>
    </reaction>
</comment>
<dbReference type="InterPro" id="IPR020568">
    <property type="entry name" value="Ribosomal_Su5_D2-typ_SF"/>
</dbReference>
<evidence type="ECO:0000313" key="11">
    <source>
        <dbReference type="Proteomes" id="UP000190449"/>
    </source>
</evidence>
<evidence type="ECO:0000313" key="8">
    <source>
        <dbReference type="EMBL" id="SHK17049.1"/>
    </source>
</evidence>
<dbReference type="CDD" id="cd07914">
    <property type="entry name" value="IGPD"/>
    <property type="match status" value="1"/>
</dbReference>
<evidence type="ECO:0000256" key="3">
    <source>
        <dbReference type="ARBA" id="ARBA00022605"/>
    </source>
</evidence>
<dbReference type="RefSeq" id="WP_073301967.1">
    <property type="nucleotide sequence ID" value="NZ_FRAW01000002.1"/>
</dbReference>
<organism evidence="8 10">
    <name type="scientific">Fibrobacter intestinalis</name>
    <dbReference type="NCBI Taxonomy" id="28122"/>
    <lineage>
        <taxon>Bacteria</taxon>
        <taxon>Pseudomonadati</taxon>
        <taxon>Fibrobacterota</taxon>
        <taxon>Fibrobacteria</taxon>
        <taxon>Fibrobacterales</taxon>
        <taxon>Fibrobacteraceae</taxon>
        <taxon>Fibrobacter</taxon>
    </lineage>
</organism>
<evidence type="ECO:0000256" key="5">
    <source>
        <dbReference type="ARBA" id="ARBA00023239"/>
    </source>
</evidence>
<reference evidence="9 11" key="3">
    <citation type="submission" date="2017-02" db="EMBL/GenBank/DDBJ databases">
        <authorList>
            <person name="Peterson S.W."/>
        </authorList>
    </citation>
    <scope>NUCLEOTIDE SEQUENCE [LARGE SCALE GENOMIC DNA]</scope>
    <source>
        <strain evidence="9 11">ATCC 43854</strain>
    </source>
</reference>
<dbReference type="GO" id="GO:0004424">
    <property type="term" value="F:imidazoleglycerol-phosphate dehydratase activity"/>
    <property type="evidence" value="ECO:0007669"/>
    <property type="project" value="UniProtKB-UniRule"/>
</dbReference>
<dbReference type="Proteomes" id="UP000190449">
    <property type="component" value="Unassembled WGS sequence"/>
</dbReference>
<comment type="similarity">
    <text evidence="6 7">Belongs to the imidazoleglycerol-phosphate dehydratase family.</text>
</comment>
<dbReference type="UniPathway" id="UPA00031">
    <property type="reaction ID" value="UER00011"/>
</dbReference>
<accession>A0A1T4PZK3</accession>
<dbReference type="PANTHER" id="PTHR23133">
    <property type="entry name" value="IMIDAZOLEGLYCEROL-PHOSPHATE DEHYDRATASE HIS7"/>
    <property type="match status" value="1"/>
</dbReference>
<name>A0A1M6Q9V0_9BACT</name>
<dbReference type="PANTHER" id="PTHR23133:SF2">
    <property type="entry name" value="IMIDAZOLEGLYCEROL-PHOSPHATE DEHYDRATASE"/>
    <property type="match status" value="1"/>
</dbReference>
<dbReference type="HAMAP" id="MF_00076">
    <property type="entry name" value="HisB"/>
    <property type="match status" value="1"/>
</dbReference>
<dbReference type="FunFam" id="3.30.230.40:FF:000001">
    <property type="entry name" value="Imidazoleglycerol-phosphate dehydratase HisB"/>
    <property type="match status" value="1"/>
</dbReference>
<dbReference type="InterPro" id="IPR038494">
    <property type="entry name" value="IGPD_sf"/>
</dbReference>
<dbReference type="EMBL" id="FUWU01000040">
    <property type="protein sequence ID" value="SJZ96962.1"/>
    <property type="molecule type" value="Genomic_DNA"/>
</dbReference>
<keyword evidence="10" id="KW-1185">Reference proteome</keyword>
<protein>
    <recommendedName>
        <fullName evidence="2 6">Imidazoleglycerol-phosphate dehydratase</fullName>
        <shortName evidence="6">IGPD</shortName>
        <ecNumber evidence="6 7">4.2.1.19</ecNumber>
    </recommendedName>
</protein>
<evidence type="ECO:0000256" key="1">
    <source>
        <dbReference type="ARBA" id="ARBA00005047"/>
    </source>
</evidence>
<evidence type="ECO:0000313" key="9">
    <source>
        <dbReference type="EMBL" id="SJZ96962.1"/>
    </source>
</evidence>
<comment type="subcellular location">
    <subcellularLocation>
        <location evidence="6 7">Cytoplasm</location>
    </subcellularLocation>
</comment>
<evidence type="ECO:0000256" key="7">
    <source>
        <dbReference type="RuleBase" id="RU000599"/>
    </source>
</evidence>
<gene>
    <name evidence="6" type="primary">hisB</name>
    <name evidence="9" type="ORF">SAMN02745108_02114</name>
    <name evidence="8" type="ORF">SAMN05720469_10212</name>
</gene>
<dbReference type="PROSITE" id="PS00955">
    <property type="entry name" value="IGP_DEHYDRATASE_2"/>
    <property type="match status" value="1"/>
</dbReference>
<comment type="pathway">
    <text evidence="1 6 7">Amino-acid biosynthesis; L-histidine biosynthesis; L-histidine from 5-phospho-alpha-D-ribose 1-diphosphate: step 6/9.</text>
</comment>
<evidence type="ECO:0000256" key="2">
    <source>
        <dbReference type="ARBA" id="ARBA00016664"/>
    </source>
</evidence>
<dbReference type="GO" id="GO:0005737">
    <property type="term" value="C:cytoplasm"/>
    <property type="evidence" value="ECO:0007669"/>
    <property type="project" value="UniProtKB-SubCell"/>
</dbReference>
<sequence>MRETKIVRNTSETQITLSLNLDKAERGKIQTGSGFLDHMLDLFQVHGGFCLNVECHGDVQVDMHHSVEDIAICLGEALLQCLGDKKGIERYGFYFVPMDEALARVCIDFSNRIGIVWNAKFPNAMVGAENMPVSLFEHFFKTLGENARMNLHVELFYGSDNHHCLEAIFKAFARAVAMAVAPSRNVKGVPSSKGTL</sequence>
<dbReference type="Pfam" id="PF00475">
    <property type="entry name" value="IGPD"/>
    <property type="match status" value="1"/>
</dbReference>
<accession>A0A1M6Q9V0</accession>